<organism evidence="2">
    <name type="scientific">Schistosoma japonicum</name>
    <name type="common">Blood fluke</name>
    <dbReference type="NCBI Taxonomy" id="6182"/>
    <lineage>
        <taxon>Eukaryota</taxon>
        <taxon>Metazoa</taxon>
        <taxon>Spiralia</taxon>
        <taxon>Lophotrochozoa</taxon>
        <taxon>Platyhelminthes</taxon>
        <taxon>Trematoda</taxon>
        <taxon>Digenea</taxon>
        <taxon>Strigeidida</taxon>
        <taxon>Schistosomatoidea</taxon>
        <taxon>Schistosomatidae</taxon>
        <taxon>Schistosoma</taxon>
    </lineage>
</organism>
<accession>C1LI08</accession>
<dbReference type="EMBL" id="FN318607">
    <property type="protein sequence ID" value="CAX74336.1"/>
    <property type="molecule type" value="mRNA"/>
</dbReference>
<name>C1LI08_SCHJA</name>
<protein>
    <submittedName>
        <fullName evidence="2">Hypotheticial protein</fullName>
    </submittedName>
</protein>
<reference evidence="2" key="2">
    <citation type="submission" date="2009-03" db="EMBL/GenBank/DDBJ databases">
        <authorList>
            <person name="Gang L."/>
        </authorList>
    </citation>
    <scope>NUCLEOTIDE SEQUENCE</scope>
    <source>
        <strain evidence="2">Anhui</strain>
    </source>
</reference>
<sequence>MFQFAPEYGRVSAVEMERMATQHFRKELGTFIISVAAVFIVGLIFTEN</sequence>
<evidence type="ECO:0000256" key="1">
    <source>
        <dbReference type="SAM" id="Phobius"/>
    </source>
</evidence>
<proteinExistence type="evidence at transcript level"/>
<keyword evidence="1" id="KW-1133">Transmembrane helix</keyword>
<dbReference type="AlphaFoldDB" id="C1LI08"/>
<evidence type="ECO:0000313" key="2">
    <source>
        <dbReference type="EMBL" id="CAX74336.1"/>
    </source>
</evidence>
<feature type="transmembrane region" description="Helical" evidence="1">
    <location>
        <begin position="28"/>
        <end position="46"/>
    </location>
</feature>
<dbReference type="EMBL" id="FN318609">
    <property type="protein sequence ID" value="CAX74338.1"/>
    <property type="molecule type" value="mRNA"/>
</dbReference>
<keyword evidence="1" id="KW-0472">Membrane</keyword>
<reference evidence="2" key="1">
    <citation type="journal article" date="2009" name="Nature">
        <title>The Schistosoma japonicum genome reveals features of host-parasite interplay.</title>
        <authorList>
            <person name="Liu F."/>
            <person name="Zhou Y."/>
            <person name="Wang Z.Q."/>
            <person name="Lu G."/>
            <person name="Zheng H."/>
            <person name="Brindley P.J."/>
            <person name="McManus D.P."/>
            <person name="Blair D."/>
            <person name="Zhang Q.H."/>
            <person name="Zhong Y."/>
            <person name="Wang S."/>
            <person name="Han Z.G."/>
            <person name="Chen Z."/>
        </authorList>
    </citation>
    <scope>NUCLEOTIDE SEQUENCE</scope>
    <source>
        <strain evidence="2">Anhui</strain>
    </source>
</reference>
<dbReference type="EMBL" id="FN318608">
    <property type="protein sequence ID" value="CAX74337.1"/>
    <property type="molecule type" value="mRNA"/>
</dbReference>
<keyword evidence="1" id="KW-0812">Transmembrane</keyword>